<feature type="compositionally biased region" description="Low complexity" evidence="1">
    <location>
        <begin position="1"/>
        <end position="14"/>
    </location>
</feature>
<comment type="caution">
    <text evidence="2">The sequence shown here is derived from an EMBL/GenBank/DDBJ whole genome shotgun (WGS) entry which is preliminary data.</text>
</comment>
<dbReference type="Proteomes" id="UP001311232">
    <property type="component" value="Unassembled WGS sequence"/>
</dbReference>
<feature type="region of interest" description="Disordered" evidence="1">
    <location>
        <begin position="1"/>
        <end position="40"/>
    </location>
</feature>
<dbReference type="AlphaFoldDB" id="A0AAV9RM51"/>
<feature type="non-terminal residue" evidence="2">
    <location>
        <position position="1"/>
    </location>
</feature>
<proteinExistence type="predicted"/>
<evidence type="ECO:0000256" key="1">
    <source>
        <dbReference type="SAM" id="MobiDB-lite"/>
    </source>
</evidence>
<evidence type="ECO:0000313" key="3">
    <source>
        <dbReference type="Proteomes" id="UP001311232"/>
    </source>
</evidence>
<reference evidence="2 3" key="1">
    <citation type="submission" date="2021-06" db="EMBL/GenBank/DDBJ databases">
        <authorList>
            <person name="Palmer J.M."/>
        </authorList>
    </citation>
    <scope>NUCLEOTIDE SEQUENCE [LARGE SCALE GENOMIC DNA]</scope>
    <source>
        <strain evidence="2 3">MEX-2019</strain>
        <tissue evidence="2">Muscle</tissue>
    </source>
</reference>
<dbReference type="EMBL" id="JAHHUM010001689">
    <property type="protein sequence ID" value="KAK5610066.1"/>
    <property type="molecule type" value="Genomic_DNA"/>
</dbReference>
<sequence length="249" mass="26215">CGLQPRLRSPPLSLAGPREISAAWGPPRYSPSKKGGGDYERITSRMGISVAVPGVPKGLWGPQGKSAYQCPGGPGRSFLAPGEGHFSALSRGQARARQGRTAPTQCSVIHQGGTRSLQCLRGGPEVCGPGHTLAWGLLQGNAPTGDEELGWPIICPDRGCPSGDWRLHPQVVRQIWDGFGGGSGVCLLLGDTEGHATGGIYARRRHGQHSVHVCTASTASMWHESALASAILPLAHLLTERLGEYCHSL</sequence>
<evidence type="ECO:0000313" key="2">
    <source>
        <dbReference type="EMBL" id="KAK5610066.1"/>
    </source>
</evidence>
<gene>
    <name evidence="2" type="ORF">CRENBAI_012877</name>
</gene>
<keyword evidence="3" id="KW-1185">Reference proteome</keyword>
<protein>
    <submittedName>
        <fullName evidence="2">Uncharacterized protein</fullName>
    </submittedName>
</protein>
<accession>A0AAV9RM51</accession>
<organism evidence="2 3">
    <name type="scientific">Crenichthys baileyi</name>
    <name type="common">White River springfish</name>
    <dbReference type="NCBI Taxonomy" id="28760"/>
    <lineage>
        <taxon>Eukaryota</taxon>
        <taxon>Metazoa</taxon>
        <taxon>Chordata</taxon>
        <taxon>Craniata</taxon>
        <taxon>Vertebrata</taxon>
        <taxon>Euteleostomi</taxon>
        <taxon>Actinopterygii</taxon>
        <taxon>Neopterygii</taxon>
        <taxon>Teleostei</taxon>
        <taxon>Neoteleostei</taxon>
        <taxon>Acanthomorphata</taxon>
        <taxon>Ovalentaria</taxon>
        <taxon>Atherinomorphae</taxon>
        <taxon>Cyprinodontiformes</taxon>
        <taxon>Goodeidae</taxon>
        <taxon>Crenichthys</taxon>
    </lineage>
</organism>
<name>A0AAV9RM51_9TELE</name>